<evidence type="ECO:0000313" key="3">
    <source>
        <dbReference type="Proteomes" id="UP000434957"/>
    </source>
</evidence>
<proteinExistence type="predicted"/>
<name>A0A6A3IL35_9STRA</name>
<comment type="caution">
    <text evidence="1">The sequence shown here is derived from an EMBL/GenBank/DDBJ whole genome shotgun (WGS) entry which is preliminary data.</text>
</comment>
<dbReference type="Proteomes" id="UP000435112">
    <property type="component" value="Unassembled WGS sequence"/>
</dbReference>
<protein>
    <submittedName>
        <fullName evidence="1">Uncharacterized protein</fullName>
    </submittedName>
</protein>
<reference evidence="1 4" key="1">
    <citation type="submission" date="2018-09" db="EMBL/GenBank/DDBJ databases">
        <title>Genomic investigation of the strawberry pathogen Phytophthora fragariae indicates pathogenicity is determined by transcriptional variation in three key races.</title>
        <authorList>
            <person name="Adams T.M."/>
            <person name="Armitage A.D."/>
            <person name="Sobczyk M.K."/>
            <person name="Bates H.J."/>
            <person name="Dunwell J.M."/>
            <person name="Nellist C.F."/>
            <person name="Harrison R.J."/>
        </authorList>
    </citation>
    <scope>NUCLEOTIDE SEQUENCE [LARGE SCALE GENOMIC DNA]</scope>
    <source>
        <strain evidence="1 4">SCRP324</strain>
        <strain evidence="2 3">SCRP333</strain>
    </source>
</reference>
<keyword evidence="3" id="KW-1185">Reference proteome</keyword>
<accession>A0A6A3IL35</accession>
<evidence type="ECO:0000313" key="2">
    <source>
        <dbReference type="EMBL" id="KAE9291424.1"/>
    </source>
</evidence>
<dbReference type="EMBL" id="QXFT01002924">
    <property type="protein sequence ID" value="KAE9291424.1"/>
    <property type="molecule type" value="Genomic_DNA"/>
</dbReference>
<gene>
    <name evidence="1" type="ORF">PR002_g23545</name>
    <name evidence="2" type="ORF">PR003_g25043</name>
</gene>
<dbReference type="AlphaFoldDB" id="A0A6A3IL35"/>
<evidence type="ECO:0000313" key="1">
    <source>
        <dbReference type="EMBL" id="KAE8982372.1"/>
    </source>
</evidence>
<evidence type="ECO:0000313" key="4">
    <source>
        <dbReference type="Proteomes" id="UP000435112"/>
    </source>
</evidence>
<organism evidence="1 4">
    <name type="scientific">Phytophthora rubi</name>
    <dbReference type="NCBI Taxonomy" id="129364"/>
    <lineage>
        <taxon>Eukaryota</taxon>
        <taxon>Sar</taxon>
        <taxon>Stramenopiles</taxon>
        <taxon>Oomycota</taxon>
        <taxon>Peronosporomycetes</taxon>
        <taxon>Peronosporales</taxon>
        <taxon>Peronosporaceae</taxon>
        <taxon>Phytophthora</taxon>
    </lineage>
</organism>
<sequence>MCEARAASSEIAAVVGRDPVRTGLAVVLFGCVESQLPSCRRVAASSLGLPLNRWIWGASLPPSSARRPGGDAIAFVLALGSCPAAGGPGPGPLSLSCPMSQSLRVWSRVGPNRECAHS</sequence>
<dbReference type="EMBL" id="QXFU01002713">
    <property type="protein sequence ID" value="KAE8982372.1"/>
    <property type="molecule type" value="Genomic_DNA"/>
</dbReference>
<dbReference type="Proteomes" id="UP000434957">
    <property type="component" value="Unassembled WGS sequence"/>
</dbReference>